<comment type="cofactor">
    <cofactor evidence="1">
        <name>Zn(2+)</name>
        <dbReference type="ChEBI" id="CHEBI:29105"/>
    </cofactor>
</comment>
<dbReference type="Gene3D" id="3.30.70.360">
    <property type="match status" value="1"/>
</dbReference>
<dbReference type="Pfam" id="PF07687">
    <property type="entry name" value="M20_dimer"/>
    <property type="match status" value="1"/>
</dbReference>
<dbReference type="SUPFAM" id="SSF53187">
    <property type="entry name" value="Zn-dependent exopeptidases"/>
    <property type="match status" value="1"/>
</dbReference>
<comment type="caution">
    <text evidence="4">The sequence shown here is derived from an EMBL/GenBank/DDBJ whole genome shotgun (WGS) entry which is preliminary data.</text>
</comment>
<dbReference type="AlphaFoldDB" id="X1QQR9"/>
<feature type="domain" description="Peptidase M20 dimerisation" evidence="3">
    <location>
        <begin position="153"/>
        <end position="240"/>
    </location>
</feature>
<dbReference type="InterPro" id="IPR002933">
    <property type="entry name" value="Peptidase_M20"/>
</dbReference>
<dbReference type="Gene3D" id="3.40.630.10">
    <property type="entry name" value="Zn peptidases"/>
    <property type="match status" value="1"/>
</dbReference>
<gene>
    <name evidence="4" type="ORF">S12H4_03215</name>
</gene>
<dbReference type="InterPro" id="IPR036264">
    <property type="entry name" value="Bact_exopeptidase_dim_dom"/>
</dbReference>
<name>X1QQR9_9ZZZZ</name>
<sequence>MKSLGLEVNVDQCGHEFGSNAGNVIALYKTKNLSGSSPIFLAAHLDTVSVDGDILPVIKSGKIFNKNKECILGGDDKVAVAAIIEVLNVIKERNIPTGDIYIIFTISEEIGVLGAKCINLDLIKAKYGFAFDSDGDIGTIVNRAPYQNSIYAHFKGKAAHAGIEPEKGINSIKAASIAISNMKIGRIDKESTCNIGKIEGGIARNIVAENTKLEMEARSLKLSGLDKITREMINALKKSAKMTGAVLNYEIIREYDGFEVTEDAIPVQIAKKAIRKLKLRPKIISSGGGSDVNIFNSKGKIAVNLSAGMENVHTNKEFVKVEQLKKLSGLVLEICKFVIK</sequence>
<dbReference type="InterPro" id="IPR010162">
    <property type="entry name" value="PepT-like"/>
</dbReference>
<dbReference type="GO" id="GO:0016787">
    <property type="term" value="F:hydrolase activity"/>
    <property type="evidence" value="ECO:0007669"/>
    <property type="project" value="InterPro"/>
</dbReference>
<evidence type="ECO:0000259" key="3">
    <source>
        <dbReference type="Pfam" id="PF07687"/>
    </source>
</evidence>
<accession>X1QQR9</accession>
<dbReference type="InterPro" id="IPR011650">
    <property type="entry name" value="Peptidase_M20_dimer"/>
</dbReference>
<dbReference type="PANTHER" id="PTHR42994:SF2">
    <property type="entry name" value="PEPTIDASE"/>
    <property type="match status" value="1"/>
</dbReference>
<dbReference type="EMBL" id="BARW01000882">
    <property type="protein sequence ID" value="GAI70578.1"/>
    <property type="molecule type" value="Genomic_DNA"/>
</dbReference>
<keyword evidence="2" id="KW-0862">Zinc</keyword>
<evidence type="ECO:0000256" key="1">
    <source>
        <dbReference type="ARBA" id="ARBA00001947"/>
    </source>
</evidence>
<reference evidence="4" key="1">
    <citation type="journal article" date="2014" name="Front. Microbiol.">
        <title>High frequency of phylogenetically diverse reductive dehalogenase-homologous genes in deep subseafloor sedimentary metagenomes.</title>
        <authorList>
            <person name="Kawai M."/>
            <person name="Futagami T."/>
            <person name="Toyoda A."/>
            <person name="Takaki Y."/>
            <person name="Nishi S."/>
            <person name="Hori S."/>
            <person name="Arai W."/>
            <person name="Tsubouchi T."/>
            <person name="Morono Y."/>
            <person name="Uchiyama I."/>
            <person name="Ito T."/>
            <person name="Fujiyama A."/>
            <person name="Inagaki F."/>
            <person name="Takami H."/>
        </authorList>
    </citation>
    <scope>NUCLEOTIDE SEQUENCE</scope>
    <source>
        <strain evidence="4">Expedition CK06-06</strain>
    </source>
</reference>
<dbReference type="PANTHER" id="PTHR42994">
    <property type="entry name" value="PEPTIDASE T"/>
    <property type="match status" value="1"/>
</dbReference>
<dbReference type="NCBIfam" id="TIGR01883">
    <property type="entry name" value="PepT-like"/>
    <property type="match status" value="1"/>
</dbReference>
<protein>
    <recommendedName>
        <fullName evidence="3">Peptidase M20 dimerisation domain-containing protein</fullName>
    </recommendedName>
</protein>
<evidence type="ECO:0000256" key="2">
    <source>
        <dbReference type="ARBA" id="ARBA00022833"/>
    </source>
</evidence>
<dbReference type="SUPFAM" id="SSF55031">
    <property type="entry name" value="Bacterial exopeptidase dimerisation domain"/>
    <property type="match status" value="1"/>
</dbReference>
<evidence type="ECO:0000313" key="4">
    <source>
        <dbReference type="EMBL" id="GAI70578.1"/>
    </source>
</evidence>
<organism evidence="4">
    <name type="scientific">marine sediment metagenome</name>
    <dbReference type="NCBI Taxonomy" id="412755"/>
    <lineage>
        <taxon>unclassified sequences</taxon>
        <taxon>metagenomes</taxon>
        <taxon>ecological metagenomes</taxon>
    </lineage>
</organism>
<proteinExistence type="predicted"/>
<dbReference type="Pfam" id="PF01546">
    <property type="entry name" value="Peptidase_M20"/>
    <property type="match status" value="1"/>
</dbReference>